<dbReference type="OrthoDB" id="1895190at2"/>
<evidence type="ECO:0000256" key="4">
    <source>
        <dbReference type="ARBA" id="ARBA00022989"/>
    </source>
</evidence>
<sequence length="610" mass="69418">MVFCTSCGEKLDPHSSFCQACGTKHESSPSKNNQDLSSELSASERPTPPSAPPSQVTFTKKQKKIAAGVASVFILGFGLFKVGESLTDGEKVASGFQDAVIEQDTEAVLDYLTVENWDGELTKDHANELIKYFHTDTSTLGTFENYIDEQIFRLNSHDNAASAEYGSGYSGLESLSFQQTGKSLFVYDKYEFTLDTFPLLVYTNHQDTEFLVNGDEVEKRATQEGYYSLGKFPPGTYDISGLLETEFVELDTETSVYHFYQDSPIDVTFNLHEVYIDSNVEGATLFVNDSETDVITSPDGELFGPVVLDGSLHVHLEKETPFGSLSTEAVPLEGDYYEYSLDFSFPSSILEEAIEDLSSELTDSYELLKTGNSDVEVLESIKLYTDGHYLLNHHDTWRLFIDSEEQWQREVSTWFSNSTTIQEETDYKSYTLIFSEEEGTWGLEEYFSLSNLSTEGESYSKLTISDDEMVSEMMEEDTLAAYREDIDEELHSLFHNFLDEYSKATRSEDTYEVLTYIDEDSSSYEEKVRNQIHEFIEEDTQRSYLDVSLIDYSSDDDLVYDVSIQETFNLNENDTKFSKEKEYTFEVKLTNEGFKIIDLLESEILNKEEI</sequence>
<evidence type="ECO:0000256" key="6">
    <source>
        <dbReference type="SAM" id="MobiDB-lite"/>
    </source>
</evidence>
<dbReference type="Pfam" id="PF22820">
    <property type="entry name" value="TcaA_3rd_4th"/>
    <property type="match status" value="1"/>
</dbReference>
<evidence type="ECO:0000256" key="5">
    <source>
        <dbReference type="ARBA" id="ARBA00023136"/>
    </source>
</evidence>
<feature type="compositionally biased region" description="Polar residues" evidence="6">
    <location>
        <begin position="29"/>
        <end position="41"/>
    </location>
</feature>
<evidence type="ECO:0008006" key="12">
    <source>
        <dbReference type="Google" id="ProtNLM"/>
    </source>
</evidence>
<gene>
    <name evidence="10" type="ORF">CR194_13475</name>
</gene>
<evidence type="ECO:0000313" key="10">
    <source>
        <dbReference type="EMBL" id="PYZ92671.1"/>
    </source>
</evidence>
<comment type="caution">
    <text evidence="10">The sequence shown here is derived from an EMBL/GenBank/DDBJ whole genome shotgun (WGS) entry which is preliminary data.</text>
</comment>
<feature type="region of interest" description="Disordered" evidence="6">
    <location>
        <begin position="22"/>
        <end position="57"/>
    </location>
</feature>
<dbReference type="InterPro" id="IPR054530">
    <property type="entry name" value="TcaA_4th"/>
</dbReference>
<dbReference type="RefSeq" id="WP_110610220.1">
    <property type="nucleotide sequence ID" value="NZ_PDOD01000003.1"/>
</dbReference>
<evidence type="ECO:0000256" key="2">
    <source>
        <dbReference type="ARBA" id="ARBA00022475"/>
    </source>
</evidence>
<feature type="domain" description="TcaA protein NTF2-like" evidence="8">
    <location>
        <begin position="487"/>
        <end position="599"/>
    </location>
</feature>
<protein>
    <recommendedName>
        <fullName evidence="12">Zinc-ribbon domain-containing protein</fullName>
    </recommendedName>
</protein>
<dbReference type="Pfam" id="PF22813">
    <property type="entry name" value="TcaA_2nd"/>
    <property type="match status" value="1"/>
</dbReference>
<evidence type="ECO:0000256" key="3">
    <source>
        <dbReference type="ARBA" id="ARBA00022692"/>
    </source>
</evidence>
<name>A0A323TBZ8_9BACI</name>
<dbReference type="AlphaFoldDB" id="A0A323TBZ8"/>
<comment type="subcellular location">
    <subcellularLocation>
        <location evidence="1">Cell membrane</location>
        <topology evidence="1">Single-pass membrane protein</topology>
    </subcellularLocation>
</comment>
<dbReference type="EMBL" id="PDOD01000003">
    <property type="protein sequence ID" value="PYZ92671.1"/>
    <property type="molecule type" value="Genomic_DNA"/>
</dbReference>
<accession>A0A323TBZ8</accession>
<evidence type="ECO:0000259" key="8">
    <source>
        <dbReference type="Pfam" id="PF22819"/>
    </source>
</evidence>
<dbReference type="PANTHER" id="PTHR40038:SF1">
    <property type="entry name" value="MEMBRANE-ASSOCIATED PROTEIN TCAA"/>
    <property type="match status" value="1"/>
</dbReference>
<keyword evidence="3" id="KW-0812">Transmembrane</keyword>
<reference evidence="10 11" key="1">
    <citation type="submission" date="2017-10" db="EMBL/GenBank/DDBJ databases">
        <title>Bacillus sp. nov., a halophilic bacterium isolated from a Keqin Lake.</title>
        <authorList>
            <person name="Wang H."/>
        </authorList>
    </citation>
    <scope>NUCLEOTIDE SEQUENCE [LARGE SCALE GENOMIC DNA]</scope>
    <source>
        <strain evidence="10 11">KQ-12</strain>
    </source>
</reference>
<dbReference type="InterPro" id="IPR054528">
    <property type="entry name" value="TcaA_5th"/>
</dbReference>
<organism evidence="10 11">
    <name type="scientific">Salipaludibacillus keqinensis</name>
    <dbReference type="NCBI Taxonomy" id="2045207"/>
    <lineage>
        <taxon>Bacteria</taxon>
        <taxon>Bacillati</taxon>
        <taxon>Bacillota</taxon>
        <taxon>Bacilli</taxon>
        <taxon>Bacillales</taxon>
        <taxon>Bacillaceae</taxon>
    </lineage>
</organism>
<dbReference type="Proteomes" id="UP000248214">
    <property type="component" value="Unassembled WGS sequence"/>
</dbReference>
<evidence type="ECO:0000256" key="1">
    <source>
        <dbReference type="ARBA" id="ARBA00004162"/>
    </source>
</evidence>
<keyword evidence="4" id="KW-1133">Transmembrane helix</keyword>
<feature type="domain" description="TcaA second" evidence="7">
    <location>
        <begin position="90"/>
        <end position="193"/>
    </location>
</feature>
<proteinExistence type="predicted"/>
<evidence type="ECO:0000259" key="7">
    <source>
        <dbReference type="Pfam" id="PF22813"/>
    </source>
</evidence>
<keyword evidence="5" id="KW-0472">Membrane</keyword>
<keyword evidence="11" id="KW-1185">Reference proteome</keyword>
<keyword evidence="2" id="KW-1003">Cell membrane</keyword>
<dbReference type="GO" id="GO:0005886">
    <property type="term" value="C:plasma membrane"/>
    <property type="evidence" value="ECO:0007669"/>
    <property type="project" value="UniProtKB-SubCell"/>
</dbReference>
<dbReference type="InterPro" id="IPR054529">
    <property type="entry name" value="TcaA_2nd"/>
</dbReference>
<dbReference type="PANTHER" id="PTHR40038">
    <property type="entry name" value="MEMBRANE-ASSOCIATED PROTEIN TCAA"/>
    <property type="match status" value="1"/>
</dbReference>
<feature type="domain" description="TcaA 4th" evidence="9">
    <location>
        <begin position="272"/>
        <end position="343"/>
    </location>
</feature>
<evidence type="ECO:0000259" key="9">
    <source>
        <dbReference type="Pfam" id="PF22820"/>
    </source>
</evidence>
<evidence type="ECO:0000313" key="11">
    <source>
        <dbReference type="Proteomes" id="UP000248214"/>
    </source>
</evidence>
<dbReference type="Pfam" id="PF22819">
    <property type="entry name" value="TcaA_5th"/>
    <property type="match status" value="1"/>
</dbReference>